<feature type="transmembrane region" description="Helical" evidence="1">
    <location>
        <begin position="94"/>
        <end position="111"/>
    </location>
</feature>
<evidence type="ECO:0000313" key="3">
    <source>
        <dbReference type="Proteomes" id="UP001173465"/>
    </source>
</evidence>
<feature type="transmembrane region" description="Helical" evidence="1">
    <location>
        <begin position="12"/>
        <end position="37"/>
    </location>
</feature>
<dbReference type="EMBL" id="JACANB010000002">
    <property type="protein sequence ID" value="MDM1695691.1"/>
    <property type="molecule type" value="Genomic_DNA"/>
</dbReference>
<keyword evidence="1" id="KW-0812">Transmembrane</keyword>
<dbReference type="Proteomes" id="UP001173465">
    <property type="component" value="Unassembled WGS sequence"/>
</dbReference>
<protein>
    <submittedName>
        <fullName evidence="2">MFS transporter</fullName>
    </submittedName>
</protein>
<gene>
    <name evidence="2" type="ORF">HX099_03280</name>
</gene>
<accession>A0AAW7DPC1</accession>
<sequence length="140" mass="15783">MPTTEQVINKSVIITASQWWLSVLLGCLPLALVMRYLQPLDVASGWSMAAFVLGLSSVFLHLKMFNRFKHAVIATGHQKLVAARWQHFIQVRRQALWLSLVPAWLAVPAWLVGLEAIPSGLLVLASCALLWLYRVPQQLW</sequence>
<feature type="transmembrane region" description="Helical" evidence="1">
    <location>
        <begin position="43"/>
        <end position="62"/>
    </location>
</feature>
<reference evidence="2" key="1">
    <citation type="submission" date="2020-06" db="EMBL/GenBank/DDBJ databases">
        <authorList>
            <person name="Dong N."/>
        </authorList>
    </citation>
    <scope>NUCLEOTIDE SEQUENCE</scope>
    <source>
        <strain evidence="2">DF46-2-2</strain>
    </source>
</reference>
<dbReference type="RefSeq" id="WP_286593218.1">
    <property type="nucleotide sequence ID" value="NZ_JACANB010000002.1"/>
</dbReference>
<proteinExistence type="predicted"/>
<name>A0AAW7DPC1_9GAMM</name>
<evidence type="ECO:0000313" key="2">
    <source>
        <dbReference type="EMBL" id="MDM1695691.1"/>
    </source>
</evidence>
<comment type="caution">
    <text evidence="2">The sequence shown here is derived from an EMBL/GenBank/DDBJ whole genome shotgun (WGS) entry which is preliminary data.</text>
</comment>
<dbReference type="AlphaFoldDB" id="A0AAW7DPC1"/>
<keyword evidence="1" id="KW-1133">Transmembrane helix</keyword>
<keyword evidence="1" id="KW-0472">Membrane</keyword>
<reference evidence="2" key="2">
    <citation type="journal article" date="2022" name="Sci. Total Environ.">
        <title>Prevalence, transmission, and molecular epidemiology of tet(X)-positive bacteria among humans, animals, and environmental niches in China: An epidemiological, and genomic-based study.</title>
        <authorList>
            <person name="Dong N."/>
            <person name="Zeng Y."/>
            <person name="Cai C."/>
            <person name="Sun C."/>
            <person name="Lu J."/>
            <person name="Liu C."/>
            <person name="Zhou H."/>
            <person name="Sun Q."/>
            <person name="Shu L."/>
            <person name="Wang H."/>
            <person name="Wang Y."/>
            <person name="Wang S."/>
            <person name="Wu C."/>
            <person name="Chan E.W."/>
            <person name="Chen G."/>
            <person name="Shen Z."/>
            <person name="Chen S."/>
            <person name="Zhang R."/>
        </authorList>
    </citation>
    <scope>NUCLEOTIDE SEQUENCE</scope>
    <source>
        <strain evidence="2">DF46-2-2</strain>
    </source>
</reference>
<evidence type="ECO:0000256" key="1">
    <source>
        <dbReference type="SAM" id="Phobius"/>
    </source>
</evidence>
<feature type="transmembrane region" description="Helical" evidence="1">
    <location>
        <begin position="117"/>
        <end position="135"/>
    </location>
</feature>
<organism evidence="2 3">
    <name type="scientific">Thiopseudomonas alkaliphila</name>
    <dbReference type="NCBI Taxonomy" id="1697053"/>
    <lineage>
        <taxon>Bacteria</taxon>
        <taxon>Pseudomonadati</taxon>
        <taxon>Pseudomonadota</taxon>
        <taxon>Gammaproteobacteria</taxon>
        <taxon>Pseudomonadales</taxon>
        <taxon>Pseudomonadaceae</taxon>
        <taxon>Thiopseudomonas</taxon>
    </lineage>
</organism>